<name>A0AA37TBH4_9HYPH</name>
<dbReference type="PROSITE" id="PS51762">
    <property type="entry name" value="GH16_2"/>
    <property type="match status" value="1"/>
</dbReference>
<dbReference type="GO" id="GO:0005975">
    <property type="term" value="P:carbohydrate metabolic process"/>
    <property type="evidence" value="ECO:0007669"/>
    <property type="project" value="InterPro"/>
</dbReference>
<dbReference type="InterPro" id="IPR000757">
    <property type="entry name" value="Beta-glucanase-like"/>
</dbReference>
<dbReference type="InterPro" id="IPR013320">
    <property type="entry name" value="ConA-like_dom_sf"/>
</dbReference>
<gene>
    <name evidence="3" type="ORF">GCM10007890_21430</name>
</gene>
<dbReference type="AlphaFoldDB" id="A0AA37TBH4"/>
<comment type="similarity">
    <text evidence="1">Belongs to the glycosyl hydrolase 16 family.</text>
</comment>
<proteinExistence type="inferred from homology"/>
<sequence>MSSALCKSALPHRAALTARAAWIVVALACLDVQTPALGDDTISIDPSDLAHTAKLTFSDEFDTLSLWDGSGGTWDTTYWWSQGKNGVTLASNHEQQWYIDSRYAPTASVRPWSVSNGILSLIAAPADPKFRPLINGYGYTSGMLTTYRAFMQQGGYFEMRAKLPAGQGIWPAFWMLPADGSWPPELDAMEMLGHDPATIFMTVHSQATGTHTQAQGSAKVPETSAAFHTYGVLWEASKITWSFDGQPVYTTTPPSDLNKPLYILVNLAIGGDWPGSPDATTPFPAVYQIDYVRAYAPLCTRTR</sequence>
<organism evidence="3 4">
    <name type="scientific">Methylobacterium tardum</name>
    <dbReference type="NCBI Taxonomy" id="374432"/>
    <lineage>
        <taxon>Bacteria</taxon>
        <taxon>Pseudomonadati</taxon>
        <taxon>Pseudomonadota</taxon>
        <taxon>Alphaproteobacteria</taxon>
        <taxon>Hyphomicrobiales</taxon>
        <taxon>Methylobacteriaceae</taxon>
        <taxon>Methylobacterium</taxon>
    </lineage>
</organism>
<accession>A0AA37TBH4</accession>
<dbReference type="Pfam" id="PF00722">
    <property type="entry name" value="Glyco_hydro_16"/>
    <property type="match status" value="1"/>
</dbReference>
<dbReference type="SUPFAM" id="SSF49899">
    <property type="entry name" value="Concanavalin A-like lectins/glucanases"/>
    <property type="match status" value="1"/>
</dbReference>
<protein>
    <recommendedName>
        <fullName evidence="2">GH16 domain-containing protein</fullName>
    </recommendedName>
</protein>
<dbReference type="PANTHER" id="PTHR10963:SF55">
    <property type="entry name" value="GLYCOSIDE HYDROLASE FAMILY 16 PROTEIN"/>
    <property type="match status" value="1"/>
</dbReference>
<dbReference type="RefSeq" id="WP_238196365.1">
    <property type="nucleotide sequence ID" value="NZ_BPQZ01000010.1"/>
</dbReference>
<dbReference type="CDD" id="cd08023">
    <property type="entry name" value="GH16_laminarinase_like"/>
    <property type="match status" value="1"/>
</dbReference>
<evidence type="ECO:0000256" key="1">
    <source>
        <dbReference type="ARBA" id="ARBA00006865"/>
    </source>
</evidence>
<keyword evidence="4" id="KW-1185">Reference proteome</keyword>
<dbReference type="Gene3D" id="2.60.120.200">
    <property type="match status" value="1"/>
</dbReference>
<feature type="domain" description="GH16" evidence="2">
    <location>
        <begin position="40"/>
        <end position="300"/>
    </location>
</feature>
<evidence type="ECO:0000313" key="4">
    <source>
        <dbReference type="Proteomes" id="UP001157440"/>
    </source>
</evidence>
<reference evidence="4" key="1">
    <citation type="journal article" date="2019" name="Int. J. Syst. Evol. Microbiol.">
        <title>The Global Catalogue of Microorganisms (GCM) 10K type strain sequencing project: providing services to taxonomists for standard genome sequencing and annotation.</title>
        <authorList>
            <consortium name="The Broad Institute Genomics Platform"/>
            <consortium name="The Broad Institute Genome Sequencing Center for Infectious Disease"/>
            <person name="Wu L."/>
            <person name="Ma J."/>
        </authorList>
    </citation>
    <scope>NUCLEOTIDE SEQUENCE [LARGE SCALE GENOMIC DNA]</scope>
    <source>
        <strain evidence="4">NBRC 103632</strain>
    </source>
</reference>
<dbReference type="Proteomes" id="UP001157440">
    <property type="component" value="Unassembled WGS sequence"/>
</dbReference>
<comment type="caution">
    <text evidence="3">The sequence shown here is derived from an EMBL/GenBank/DDBJ whole genome shotgun (WGS) entry which is preliminary data.</text>
</comment>
<dbReference type="PANTHER" id="PTHR10963">
    <property type="entry name" value="GLYCOSYL HYDROLASE-RELATED"/>
    <property type="match status" value="1"/>
</dbReference>
<evidence type="ECO:0000259" key="2">
    <source>
        <dbReference type="PROSITE" id="PS51762"/>
    </source>
</evidence>
<dbReference type="InterPro" id="IPR050546">
    <property type="entry name" value="Glycosyl_Hydrlase_16"/>
</dbReference>
<dbReference type="EMBL" id="BSPL01000013">
    <property type="protein sequence ID" value="GLS70130.1"/>
    <property type="molecule type" value="Genomic_DNA"/>
</dbReference>
<dbReference type="GO" id="GO:0004553">
    <property type="term" value="F:hydrolase activity, hydrolyzing O-glycosyl compounds"/>
    <property type="evidence" value="ECO:0007669"/>
    <property type="project" value="InterPro"/>
</dbReference>
<evidence type="ECO:0000313" key="3">
    <source>
        <dbReference type="EMBL" id="GLS70130.1"/>
    </source>
</evidence>